<dbReference type="PANTHER" id="PTHR12849:SF0">
    <property type="entry name" value="LARIAT DEBRANCHING ENZYME"/>
    <property type="match status" value="1"/>
</dbReference>
<evidence type="ECO:0000256" key="11">
    <source>
        <dbReference type="ARBA" id="ARBA00023211"/>
    </source>
</evidence>
<dbReference type="eggNOG" id="KOG2863">
    <property type="taxonomic scope" value="Eukaryota"/>
</dbReference>
<comment type="similarity">
    <text evidence="5">Belongs to the lariat debranching enzyme family.</text>
</comment>
<dbReference type="STRING" id="35128.B8BRL3"/>
<dbReference type="HOGENOM" id="CLU_005893_2_1_1"/>
<keyword evidence="12" id="KW-0539">Nucleus</keyword>
<dbReference type="GO" id="GO:0000398">
    <property type="term" value="P:mRNA splicing, via spliceosome"/>
    <property type="evidence" value="ECO:0000318"/>
    <property type="project" value="GO_Central"/>
</dbReference>
<evidence type="ECO:0000313" key="15">
    <source>
        <dbReference type="EMBL" id="EED95979.1"/>
    </source>
</evidence>
<evidence type="ECO:0000256" key="1">
    <source>
        <dbReference type="ARBA" id="ARBA00001936"/>
    </source>
</evidence>
<keyword evidence="7" id="KW-0479">Metal-binding</keyword>
<evidence type="ECO:0000256" key="8">
    <source>
        <dbReference type="ARBA" id="ARBA00022801"/>
    </source>
</evidence>
<feature type="domain" description="Lariat debranching enzyme C-terminal" evidence="14">
    <location>
        <begin position="274"/>
        <end position="333"/>
    </location>
</feature>
<evidence type="ECO:0000256" key="5">
    <source>
        <dbReference type="ARBA" id="ARBA00006045"/>
    </source>
</evidence>
<comment type="cofactor">
    <cofactor evidence="1">
        <name>Mn(2+)</name>
        <dbReference type="ChEBI" id="CHEBI:29035"/>
    </cofactor>
</comment>
<comment type="cofactor">
    <cofactor evidence="2">
        <name>Zn(2+)</name>
        <dbReference type="ChEBI" id="CHEBI:29105"/>
    </cofactor>
</comment>
<feature type="non-terminal residue" evidence="15">
    <location>
        <position position="333"/>
    </location>
</feature>
<dbReference type="SUPFAM" id="SSF56300">
    <property type="entry name" value="Metallo-dependent phosphatases"/>
    <property type="match status" value="1"/>
</dbReference>
<feature type="domain" description="Calcineurin-like phosphoesterase" evidence="13">
    <location>
        <begin position="1"/>
        <end position="253"/>
    </location>
</feature>
<name>B8BRL3_THAPS</name>
<dbReference type="GeneID" id="7445692"/>
<evidence type="ECO:0000256" key="3">
    <source>
        <dbReference type="ARBA" id="ARBA00001954"/>
    </source>
</evidence>
<dbReference type="InterPro" id="IPR004843">
    <property type="entry name" value="Calcineurin-like_PHP"/>
</dbReference>
<proteinExistence type="inferred from homology"/>
<evidence type="ECO:0008006" key="17">
    <source>
        <dbReference type="Google" id="ProtNLM"/>
    </source>
</evidence>
<gene>
    <name evidence="15" type="ORF">THAPSDRAFT_31132</name>
</gene>
<dbReference type="GO" id="GO:0008419">
    <property type="term" value="F:RNA lariat debranching enzyme activity"/>
    <property type="evidence" value="ECO:0000318"/>
    <property type="project" value="GO_Central"/>
</dbReference>
<dbReference type="EMBL" id="CM000638">
    <property type="protein sequence ID" value="EED95979.1"/>
    <property type="molecule type" value="Genomic_DNA"/>
</dbReference>
<evidence type="ECO:0000259" key="14">
    <source>
        <dbReference type="Pfam" id="PF05011"/>
    </source>
</evidence>
<dbReference type="InterPro" id="IPR041816">
    <property type="entry name" value="Dbr1_N"/>
</dbReference>
<evidence type="ECO:0000313" key="16">
    <source>
        <dbReference type="Proteomes" id="UP000001449"/>
    </source>
</evidence>
<dbReference type="InterPro" id="IPR029052">
    <property type="entry name" value="Metallo-depent_PP-like"/>
</dbReference>
<organism evidence="15 16">
    <name type="scientific">Thalassiosira pseudonana</name>
    <name type="common">Marine diatom</name>
    <name type="synonym">Cyclotella nana</name>
    <dbReference type="NCBI Taxonomy" id="35128"/>
    <lineage>
        <taxon>Eukaryota</taxon>
        <taxon>Sar</taxon>
        <taxon>Stramenopiles</taxon>
        <taxon>Ochrophyta</taxon>
        <taxon>Bacillariophyta</taxon>
        <taxon>Coscinodiscophyceae</taxon>
        <taxon>Thalassiosirophycidae</taxon>
        <taxon>Thalassiosirales</taxon>
        <taxon>Thalassiosiraceae</taxon>
        <taxon>Thalassiosira</taxon>
    </lineage>
</organism>
<evidence type="ECO:0000256" key="10">
    <source>
        <dbReference type="ARBA" id="ARBA00023004"/>
    </source>
</evidence>
<comment type="cofactor">
    <cofactor evidence="3">
        <name>Fe(2+)</name>
        <dbReference type="ChEBI" id="CHEBI:29033"/>
    </cofactor>
</comment>
<dbReference type="GO" id="GO:0005634">
    <property type="term" value="C:nucleus"/>
    <property type="evidence" value="ECO:0000318"/>
    <property type="project" value="GO_Central"/>
</dbReference>
<dbReference type="PaxDb" id="35128-Thaps31132"/>
<keyword evidence="8" id="KW-0378">Hydrolase</keyword>
<keyword evidence="11" id="KW-0464">Manganese</keyword>
<dbReference type="PANTHER" id="PTHR12849">
    <property type="entry name" value="RNA LARIAT DEBRANCHING ENZYME"/>
    <property type="match status" value="1"/>
</dbReference>
<dbReference type="InParanoid" id="B8BRL3"/>
<evidence type="ECO:0000259" key="13">
    <source>
        <dbReference type="Pfam" id="PF00149"/>
    </source>
</evidence>
<dbReference type="AlphaFoldDB" id="B8BRL3"/>
<comment type="subcellular location">
    <subcellularLocation>
        <location evidence="4">Nucleus</location>
    </subcellularLocation>
</comment>
<feature type="non-terminal residue" evidence="15">
    <location>
        <position position="1"/>
    </location>
</feature>
<dbReference type="GO" id="GO:0046872">
    <property type="term" value="F:metal ion binding"/>
    <property type="evidence" value="ECO:0007669"/>
    <property type="project" value="UniProtKB-KW"/>
</dbReference>
<protein>
    <recommendedName>
        <fullName evidence="17">Lariat debranching enzyme C-terminal domain-containing protein</fullName>
    </recommendedName>
</protein>
<evidence type="ECO:0000256" key="6">
    <source>
        <dbReference type="ARBA" id="ARBA00022664"/>
    </source>
</evidence>
<accession>B8BRL3</accession>
<keyword evidence="10" id="KW-0408">Iron</keyword>
<dbReference type="RefSeq" id="XP_002286338.1">
    <property type="nucleotide sequence ID" value="XM_002286302.1"/>
</dbReference>
<evidence type="ECO:0000256" key="2">
    <source>
        <dbReference type="ARBA" id="ARBA00001947"/>
    </source>
</evidence>
<keyword evidence="9" id="KW-0862">Zinc</keyword>
<evidence type="ECO:0000256" key="4">
    <source>
        <dbReference type="ARBA" id="ARBA00004123"/>
    </source>
</evidence>
<dbReference type="OMA" id="TDYGDWK"/>
<keyword evidence="6" id="KW-0507">mRNA processing</keyword>
<dbReference type="InterPro" id="IPR007708">
    <property type="entry name" value="DBR1_C"/>
</dbReference>
<evidence type="ECO:0000256" key="12">
    <source>
        <dbReference type="ARBA" id="ARBA00023242"/>
    </source>
</evidence>
<reference evidence="15 16" key="2">
    <citation type="journal article" date="2008" name="Nature">
        <title>The Phaeodactylum genome reveals the evolutionary history of diatom genomes.</title>
        <authorList>
            <person name="Bowler C."/>
            <person name="Allen A.E."/>
            <person name="Badger J.H."/>
            <person name="Grimwood J."/>
            <person name="Jabbari K."/>
            <person name="Kuo A."/>
            <person name="Maheswari U."/>
            <person name="Martens C."/>
            <person name="Maumus F."/>
            <person name="Otillar R.P."/>
            <person name="Rayko E."/>
            <person name="Salamov A."/>
            <person name="Vandepoele K."/>
            <person name="Beszteri B."/>
            <person name="Gruber A."/>
            <person name="Heijde M."/>
            <person name="Katinka M."/>
            <person name="Mock T."/>
            <person name="Valentin K."/>
            <person name="Verret F."/>
            <person name="Berges J.A."/>
            <person name="Brownlee C."/>
            <person name="Cadoret J.P."/>
            <person name="Chiovitti A."/>
            <person name="Choi C.J."/>
            <person name="Coesel S."/>
            <person name="De Martino A."/>
            <person name="Detter J.C."/>
            <person name="Durkin C."/>
            <person name="Falciatore A."/>
            <person name="Fournet J."/>
            <person name="Haruta M."/>
            <person name="Huysman M.J."/>
            <person name="Jenkins B.D."/>
            <person name="Jiroutova K."/>
            <person name="Jorgensen R.E."/>
            <person name="Joubert Y."/>
            <person name="Kaplan A."/>
            <person name="Kroger N."/>
            <person name="Kroth P.G."/>
            <person name="La Roche J."/>
            <person name="Lindquist E."/>
            <person name="Lommer M."/>
            <person name="Martin-Jezequel V."/>
            <person name="Lopez P.J."/>
            <person name="Lucas S."/>
            <person name="Mangogna M."/>
            <person name="McGinnis K."/>
            <person name="Medlin L.K."/>
            <person name="Montsant A."/>
            <person name="Oudot-Le Secq M.P."/>
            <person name="Napoli C."/>
            <person name="Obornik M."/>
            <person name="Parker M.S."/>
            <person name="Petit J.L."/>
            <person name="Porcel B.M."/>
            <person name="Poulsen N."/>
            <person name="Robison M."/>
            <person name="Rychlewski L."/>
            <person name="Rynearson T.A."/>
            <person name="Schmutz J."/>
            <person name="Shapiro H."/>
            <person name="Siaut M."/>
            <person name="Stanley M."/>
            <person name="Sussman M.R."/>
            <person name="Taylor A.R."/>
            <person name="Vardi A."/>
            <person name="von Dassow P."/>
            <person name="Vyverman W."/>
            <person name="Willis A."/>
            <person name="Wyrwicz L.S."/>
            <person name="Rokhsar D.S."/>
            <person name="Weissenbach J."/>
            <person name="Armbrust E.V."/>
            <person name="Green B.R."/>
            <person name="Van de Peer Y."/>
            <person name="Grigoriev I.V."/>
        </authorList>
    </citation>
    <scope>NUCLEOTIDE SEQUENCE [LARGE SCALE GENOMIC DNA]</scope>
    <source>
        <strain evidence="15 16">CCMP1335</strain>
    </source>
</reference>
<evidence type="ECO:0000256" key="9">
    <source>
        <dbReference type="ARBA" id="ARBA00022833"/>
    </source>
</evidence>
<dbReference type="Pfam" id="PF00149">
    <property type="entry name" value="Metallophos"/>
    <property type="match status" value="1"/>
</dbReference>
<dbReference type="KEGG" id="tps:THAPSDRAFT_31132"/>
<keyword evidence="16" id="KW-1185">Reference proteome</keyword>
<reference evidence="15 16" key="1">
    <citation type="journal article" date="2004" name="Science">
        <title>The genome of the diatom Thalassiosira pseudonana: ecology, evolution, and metabolism.</title>
        <authorList>
            <person name="Armbrust E.V."/>
            <person name="Berges J.A."/>
            <person name="Bowler C."/>
            <person name="Green B.R."/>
            <person name="Martinez D."/>
            <person name="Putnam N.H."/>
            <person name="Zhou S."/>
            <person name="Allen A.E."/>
            <person name="Apt K.E."/>
            <person name="Bechner M."/>
            <person name="Brzezinski M.A."/>
            <person name="Chaal B.K."/>
            <person name="Chiovitti A."/>
            <person name="Davis A.K."/>
            <person name="Demarest M.S."/>
            <person name="Detter J.C."/>
            <person name="Glavina T."/>
            <person name="Goodstein D."/>
            <person name="Hadi M.Z."/>
            <person name="Hellsten U."/>
            <person name="Hildebrand M."/>
            <person name="Jenkins B.D."/>
            <person name="Jurka J."/>
            <person name="Kapitonov V.V."/>
            <person name="Kroger N."/>
            <person name="Lau W.W."/>
            <person name="Lane T.W."/>
            <person name="Larimer F.W."/>
            <person name="Lippmeier J.C."/>
            <person name="Lucas S."/>
            <person name="Medina M."/>
            <person name="Montsant A."/>
            <person name="Obornik M."/>
            <person name="Parker M.S."/>
            <person name="Palenik B."/>
            <person name="Pazour G.J."/>
            <person name="Richardson P.M."/>
            <person name="Rynearson T.A."/>
            <person name="Saito M.A."/>
            <person name="Schwartz D.C."/>
            <person name="Thamatrakoln K."/>
            <person name="Valentin K."/>
            <person name="Vardi A."/>
            <person name="Wilkerson F.P."/>
            <person name="Rokhsar D.S."/>
        </authorList>
    </citation>
    <scope>NUCLEOTIDE SEQUENCE [LARGE SCALE GENOMIC DNA]</scope>
    <source>
        <strain evidence="15 16">CCMP1335</strain>
    </source>
</reference>
<dbReference type="Pfam" id="PF05011">
    <property type="entry name" value="DBR1"/>
    <property type="match status" value="1"/>
</dbReference>
<dbReference type="Proteomes" id="UP000001449">
    <property type="component" value="Chromosome 1"/>
</dbReference>
<dbReference type="CDD" id="cd00844">
    <property type="entry name" value="MPP_Dbr1_N"/>
    <property type="match status" value="1"/>
</dbReference>
<evidence type="ECO:0000256" key="7">
    <source>
        <dbReference type="ARBA" id="ARBA00022723"/>
    </source>
</evidence>
<sequence length="333" mass="37348">VAVQGCSHGELDSIYDALEAYRTQHLTTDDPNNPRNIDVLLCCGDVQTLRNTDDFHSLAVPDKYKAMGDFHAYYSGQKVAPILTIMIGGNHESSNYLQELYYGGWVAPNIYYLGAAGVVNLCKRSAGSSFSMLRIAGVSGIYNSKHYTKGRFEMPPYSQGDLRSVYHTRQIEIERLRAFASGTGRSSSSSSIDIMMSHDWPRNIYHHGNLPLLLQRKPFFKDEIDSGSLGSPANESLLHSLKPKHWFAAHLHVKFEACVRHKNDNTSTQTLTDQMTRFLSLDKCLPKRRHIQILHVEPSSSKILGASDAVSAEEVVFPEKAWLEYDPSWLAVL</sequence>